<dbReference type="KEGG" id="ppsc:EHS13_05610"/>
<evidence type="ECO:0008006" key="4">
    <source>
        <dbReference type="Google" id="ProtNLM"/>
    </source>
</evidence>
<keyword evidence="3" id="KW-1185">Reference proteome</keyword>
<evidence type="ECO:0000313" key="2">
    <source>
        <dbReference type="EMBL" id="QGQ94417.1"/>
    </source>
</evidence>
<evidence type="ECO:0000256" key="1">
    <source>
        <dbReference type="SAM" id="Phobius"/>
    </source>
</evidence>
<organism evidence="2 3">
    <name type="scientific">Paenibacillus psychroresistens</name>
    <dbReference type="NCBI Taxonomy" id="1778678"/>
    <lineage>
        <taxon>Bacteria</taxon>
        <taxon>Bacillati</taxon>
        <taxon>Bacillota</taxon>
        <taxon>Bacilli</taxon>
        <taxon>Bacillales</taxon>
        <taxon>Paenibacillaceae</taxon>
        <taxon>Paenibacillus</taxon>
    </lineage>
</organism>
<feature type="transmembrane region" description="Helical" evidence="1">
    <location>
        <begin position="191"/>
        <end position="209"/>
    </location>
</feature>
<feature type="transmembrane region" description="Helical" evidence="1">
    <location>
        <begin position="89"/>
        <end position="109"/>
    </location>
</feature>
<dbReference type="EMBL" id="CP034235">
    <property type="protein sequence ID" value="QGQ94417.1"/>
    <property type="molecule type" value="Genomic_DNA"/>
</dbReference>
<evidence type="ECO:0000313" key="3">
    <source>
        <dbReference type="Proteomes" id="UP000426246"/>
    </source>
</evidence>
<accession>A0A6B8REQ9</accession>
<name>A0A6B8REQ9_9BACL</name>
<keyword evidence="1" id="KW-0472">Membrane</keyword>
<dbReference type="AlphaFoldDB" id="A0A6B8REQ9"/>
<sequence>MNLSLMNPRLLVFLAISISTLIWALYEPLFSYEKYVSFTAIFNYSLFFIIILATAFIVEKTRITAKKPLTLEQFRSEKGTQSQSIYKEAMILASIAMAAQLLWIARMIVLKGVGPLFQMVILNRDFETFKLTVVNKTTMSGVTTLTQLGILAAGMYALYVFGLKNKGRWFIWLFILFPGVLRGMFFSERLAMMEVVIPILVMAIFFHKIRLTLTKIILGMTSFIIFFSVAEGLRSYSYYAKTGVAQGGIYSYGFSRFADYISSSVNHSMAMVDLSNRIVGFPQLLFSSILSVIASEPNSKLGIMTGSKEGQQAFLNVKNSIYSAPDYTNMGFFGSIFQDAGYLYIFYAIVFGTVIGLAYKGLKNYEFSWIIVYPIVFISLLEIYRIPYLFDVRAFYPLFYMGVRYLLLSYEAQKRPRRFTEKVTERSGVEVVYVPKHMRGTSARRS</sequence>
<keyword evidence="1" id="KW-1133">Transmembrane helix</keyword>
<feature type="transmembrane region" description="Helical" evidence="1">
    <location>
        <begin position="40"/>
        <end position="58"/>
    </location>
</feature>
<feature type="transmembrane region" description="Helical" evidence="1">
    <location>
        <begin position="216"/>
        <end position="233"/>
    </location>
</feature>
<reference evidence="3" key="1">
    <citation type="submission" date="2018-11" db="EMBL/GenBank/DDBJ databases">
        <title>Complete genome sequence of Paenibacillus sp. ML311-T8.</title>
        <authorList>
            <person name="Nam Y.-D."/>
            <person name="Kang J."/>
            <person name="Chung W.-H."/>
            <person name="Park Y.S."/>
        </authorList>
    </citation>
    <scope>NUCLEOTIDE SEQUENCE [LARGE SCALE GENOMIC DNA]</scope>
    <source>
        <strain evidence="3">ML311-T8</strain>
    </source>
</reference>
<proteinExistence type="predicted"/>
<dbReference type="OrthoDB" id="9809977at2"/>
<feature type="transmembrane region" description="Helical" evidence="1">
    <location>
        <begin position="341"/>
        <end position="359"/>
    </location>
</feature>
<gene>
    <name evidence="2" type="ORF">EHS13_05610</name>
</gene>
<dbReference type="Proteomes" id="UP000426246">
    <property type="component" value="Chromosome"/>
</dbReference>
<dbReference type="RefSeq" id="WP_155699420.1">
    <property type="nucleotide sequence ID" value="NZ_CP034235.1"/>
</dbReference>
<protein>
    <recommendedName>
        <fullName evidence="4">Oligosaccharide repeat unit polymerase</fullName>
    </recommendedName>
</protein>
<feature type="transmembrane region" description="Helical" evidence="1">
    <location>
        <begin position="144"/>
        <end position="162"/>
    </location>
</feature>
<feature type="transmembrane region" description="Helical" evidence="1">
    <location>
        <begin position="394"/>
        <end position="412"/>
    </location>
</feature>
<feature type="transmembrane region" description="Helical" evidence="1">
    <location>
        <begin position="169"/>
        <end position="185"/>
    </location>
</feature>
<feature type="transmembrane region" description="Helical" evidence="1">
    <location>
        <begin position="371"/>
        <end position="388"/>
    </location>
</feature>
<keyword evidence="1" id="KW-0812">Transmembrane</keyword>